<sequence>MQDTVDEIKASLVVPRLTASVPREQPATTGSPIDPLPQVIGADGKSSRPPFKKSVVEIIRTRWTQYPLSPEMGYTNLGYWAKELVKDLNHGSFQDSSKGRAWSNLHPVTKGIYVSSLTSQANEQFLQIQQCKND</sequence>
<dbReference type="InParanoid" id="A0A163J938"/>
<name>A0A163J938_ABSGL</name>
<reference evidence="2" key="1">
    <citation type="submission" date="2016-04" db="EMBL/GenBank/DDBJ databases">
        <authorList>
            <person name="Evans L.H."/>
            <person name="Alamgir A."/>
            <person name="Owens N."/>
            <person name="Weber N.D."/>
            <person name="Virtaneva K."/>
            <person name="Barbian K."/>
            <person name="Babar A."/>
            <person name="Rosenke K."/>
        </authorList>
    </citation>
    <scope>NUCLEOTIDE SEQUENCE [LARGE SCALE GENOMIC DNA]</scope>
    <source>
        <strain evidence="2">CBS 101.48</strain>
    </source>
</reference>
<dbReference type="Proteomes" id="UP000078561">
    <property type="component" value="Unassembled WGS sequence"/>
</dbReference>
<organism evidence="2">
    <name type="scientific">Absidia glauca</name>
    <name type="common">Pin mould</name>
    <dbReference type="NCBI Taxonomy" id="4829"/>
    <lineage>
        <taxon>Eukaryota</taxon>
        <taxon>Fungi</taxon>
        <taxon>Fungi incertae sedis</taxon>
        <taxon>Mucoromycota</taxon>
        <taxon>Mucoromycotina</taxon>
        <taxon>Mucoromycetes</taxon>
        <taxon>Mucorales</taxon>
        <taxon>Cunninghamellaceae</taxon>
        <taxon>Absidia</taxon>
    </lineage>
</organism>
<keyword evidence="3" id="KW-1185">Reference proteome</keyword>
<evidence type="ECO:0000313" key="3">
    <source>
        <dbReference type="Proteomes" id="UP000078561"/>
    </source>
</evidence>
<evidence type="ECO:0000313" key="2">
    <source>
        <dbReference type="EMBL" id="SAL97834.1"/>
    </source>
</evidence>
<proteinExistence type="predicted"/>
<protein>
    <submittedName>
        <fullName evidence="2">Uncharacterized protein</fullName>
    </submittedName>
</protein>
<feature type="region of interest" description="Disordered" evidence="1">
    <location>
        <begin position="20"/>
        <end position="50"/>
    </location>
</feature>
<evidence type="ECO:0000256" key="1">
    <source>
        <dbReference type="SAM" id="MobiDB-lite"/>
    </source>
</evidence>
<accession>A0A163J938</accession>
<dbReference type="AlphaFoldDB" id="A0A163J938"/>
<gene>
    <name evidence="2" type="primary">ABSGL_03353.1 scaffold 4465</name>
</gene>
<dbReference type="EMBL" id="LT551975">
    <property type="protein sequence ID" value="SAL97834.1"/>
    <property type="molecule type" value="Genomic_DNA"/>
</dbReference>